<evidence type="ECO:0000256" key="1">
    <source>
        <dbReference type="SAM" id="Phobius"/>
    </source>
</evidence>
<name>A0A1F5ZHF8_9BACT</name>
<proteinExistence type="predicted"/>
<organism evidence="3 4">
    <name type="scientific">Candidatus Gottesmanbacteria bacterium RBG_13_45_10</name>
    <dbReference type="NCBI Taxonomy" id="1798370"/>
    <lineage>
        <taxon>Bacteria</taxon>
        <taxon>Candidatus Gottesmaniibacteriota</taxon>
    </lineage>
</organism>
<keyword evidence="1" id="KW-0472">Membrane</keyword>
<dbReference type="Proteomes" id="UP000177268">
    <property type="component" value="Unassembled WGS sequence"/>
</dbReference>
<dbReference type="AlphaFoldDB" id="A0A1F5ZHF8"/>
<protein>
    <recommendedName>
        <fullName evidence="2">Guanylate cyclase domain-containing protein</fullName>
    </recommendedName>
</protein>
<sequence length="102" mass="11818">MDFWSGVDDVIYAHGSFVVSGVVGEKEKEYVVWHPIISLSARIEFFVVVFVFLFASAAFCVRHYHRVGNRDNFYYPDFPKHFKTRGDVTASLYCVGEFCRFS</sequence>
<keyword evidence="1" id="KW-0812">Transmembrane</keyword>
<accession>A0A1F5ZHF8</accession>
<dbReference type="InterPro" id="IPR001054">
    <property type="entry name" value="A/G_cyclase"/>
</dbReference>
<dbReference type="PROSITE" id="PS50125">
    <property type="entry name" value="GUANYLATE_CYCLASE_2"/>
    <property type="match status" value="1"/>
</dbReference>
<feature type="domain" description="Guanylate cyclase" evidence="2">
    <location>
        <begin position="1"/>
        <end position="44"/>
    </location>
</feature>
<evidence type="ECO:0000259" key="2">
    <source>
        <dbReference type="PROSITE" id="PS50125"/>
    </source>
</evidence>
<evidence type="ECO:0000313" key="4">
    <source>
        <dbReference type="Proteomes" id="UP000177268"/>
    </source>
</evidence>
<dbReference type="GO" id="GO:0035556">
    <property type="term" value="P:intracellular signal transduction"/>
    <property type="evidence" value="ECO:0007669"/>
    <property type="project" value="InterPro"/>
</dbReference>
<feature type="transmembrane region" description="Helical" evidence="1">
    <location>
        <begin position="43"/>
        <end position="61"/>
    </location>
</feature>
<reference evidence="3 4" key="1">
    <citation type="journal article" date="2016" name="Nat. Commun.">
        <title>Thousands of microbial genomes shed light on interconnected biogeochemical processes in an aquifer system.</title>
        <authorList>
            <person name="Anantharaman K."/>
            <person name="Brown C.T."/>
            <person name="Hug L.A."/>
            <person name="Sharon I."/>
            <person name="Castelle C.J."/>
            <person name="Probst A.J."/>
            <person name="Thomas B.C."/>
            <person name="Singh A."/>
            <person name="Wilkins M.J."/>
            <person name="Karaoz U."/>
            <person name="Brodie E.L."/>
            <person name="Williams K.H."/>
            <person name="Hubbard S.S."/>
            <person name="Banfield J.F."/>
        </authorList>
    </citation>
    <scope>NUCLEOTIDE SEQUENCE [LARGE SCALE GENOMIC DNA]</scope>
</reference>
<dbReference type="GO" id="GO:0009190">
    <property type="term" value="P:cyclic nucleotide biosynthetic process"/>
    <property type="evidence" value="ECO:0007669"/>
    <property type="project" value="InterPro"/>
</dbReference>
<evidence type="ECO:0000313" key="3">
    <source>
        <dbReference type="EMBL" id="OGG11743.1"/>
    </source>
</evidence>
<gene>
    <name evidence="3" type="ORF">A2Z00_01430</name>
</gene>
<dbReference type="EMBL" id="MFIZ01000017">
    <property type="protein sequence ID" value="OGG11743.1"/>
    <property type="molecule type" value="Genomic_DNA"/>
</dbReference>
<comment type="caution">
    <text evidence="3">The sequence shown here is derived from an EMBL/GenBank/DDBJ whole genome shotgun (WGS) entry which is preliminary data.</text>
</comment>
<keyword evidence="1" id="KW-1133">Transmembrane helix</keyword>